<dbReference type="Pfam" id="PF13458">
    <property type="entry name" value="Peripla_BP_6"/>
    <property type="match status" value="1"/>
</dbReference>
<dbReference type="EMBL" id="BNAP01000007">
    <property type="protein sequence ID" value="GHG90917.1"/>
    <property type="molecule type" value="Genomic_DNA"/>
</dbReference>
<name>A0A8J3MDK6_9RHOB</name>
<feature type="domain" description="Leucine-binding protein" evidence="5">
    <location>
        <begin position="26"/>
        <end position="379"/>
    </location>
</feature>
<dbReference type="RefSeq" id="WP_051312691.1">
    <property type="nucleotide sequence ID" value="NZ_BNAP01000007.1"/>
</dbReference>
<reference evidence="6" key="2">
    <citation type="submission" date="2020-09" db="EMBL/GenBank/DDBJ databases">
        <authorList>
            <person name="Sun Q."/>
            <person name="Zhou Y."/>
        </authorList>
    </citation>
    <scope>NUCLEOTIDE SEQUENCE</scope>
    <source>
        <strain evidence="6">CGMCC 1.7081</strain>
    </source>
</reference>
<keyword evidence="7" id="KW-1185">Reference proteome</keyword>
<dbReference type="InterPro" id="IPR028081">
    <property type="entry name" value="Leu-bd"/>
</dbReference>
<evidence type="ECO:0000256" key="3">
    <source>
        <dbReference type="ARBA" id="ARBA00022970"/>
    </source>
</evidence>
<evidence type="ECO:0000313" key="7">
    <source>
        <dbReference type="Proteomes" id="UP000611500"/>
    </source>
</evidence>
<dbReference type="InterPro" id="IPR028082">
    <property type="entry name" value="Peripla_BP_I"/>
</dbReference>
<reference evidence="6" key="1">
    <citation type="journal article" date="2014" name="Int. J. Syst. Evol. Microbiol.">
        <title>Complete genome sequence of Corynebacterium casei LMG S-19264T (=DSM 44701T), isolated from a smear-ripened cheese.</title>
        <authorList>
            <consortium name="US DOE Joint Genome Institute (JGI-PGF)"/>
            <person name="Walter F."/>
            <person name="Albersmeier A."/>
            <person name="Kalinowski J."/>
            <person name="Ruckert C."/>
        </authorList>
    </citation>
    <scope>NUCLEOTIDE SEQUENCE</scope>
    <source>
        <strain evidence="6">CGMCC 1.7081</strain>
    </source>
</reference>
<gene>
    <name evidence="6" type="ORF">GCM10010961_21990</name>
</gene>
<dbReference type="InterPro" id="IPR051010">
    <property type="entry name" value="BCAA_transport"/>
</dbReference>
<comment type="caution">
    <text evidence="6">The sequence shown here is derived from an EMBL/GenBank/DDBJ whole genome shotgun (WGS) entry which is preliminary data.</text>
</comment>
<evidence type="ECO:0000313" key="6">
    <source>
        <dbReference type="EMBL" id="GHG90917.1"/>
    </source>
</evidence>
<dbReference type="PANTHER" id="PTHR30483">
    <property type="entry name" value="LEUCINE-SPECIFIC-BINDING PROTEIN"/>
    <property type="match status" value="1"/>
</dbReference>
<dbReference type="Gene3D" id="3.40.50.2300">
    <property type="match status" value="2"/>
</dbReference>
<evidence type="ECO:0000256" key="1">
    <source>
        <dbReference type="ARBA" id="ARBA00010062"/>
    </source>
</evidence>
<dbReference type="GO" id="GO:0006865">
    <property type="term" value="P:amino acid transport"/>
    <property type="evidence" value="ECO:0007669"/>
    <property type="project" value="UniProtKB-KW"/>
</dbReference>
<dbReference type="SUPFAM" id="SSF53822">
    <property type="entry name" value="Periplasmic binding protein-like I"/>
    <property type="match status" value="1"/>
</dbReference>
<dbReference type="AlphaFoldDB" id="A0A8J3MDK6"/>
<evidence type="ECO:0000256" key="2">
    <source>
        <dbReference type="ARBA" id="ARBA00022729"/>
    </source>
</evidence>
<sequence length="445" mass="48895">MSTPSLAQRLAVAGALPRLSVQDRAPIRIGALVPMSGPEERWGRPGVEGCHLWVDWINAHGGMMVAGRRHLIELIVHDSAGEAAATLEAARQMVETQRVRLVLTLGGGDLGLALAYLMDRRVLTATLLPSDLSPDHPTLIAPAEVHPFFNVTGVEWLARNRPAAKRVALCSQTDLMGLPSLATYRAAFDVAGRQIVSEVLYDAQAGAAEAIVAQMLEARPDVLCWCSSAPPMIEKLTVAAFEAGFRGEIIACTCDNYPELIACTSVAFMERFTFQFPDFDDPRLAETAFFFHRPKAFFDSYNARFPGHWSAVSWEYASILDLWHEAVEMADSLGTGLVLAALKRGRRMPHVFGLANWWGMEVYGIDNALVGDWPVVAIRDGKARIQEFGSVLDWLDAHGGRLVDELGALGQLWHQRVKPDLARALAEDGGETGMKDEERGERREE</sequence>
<feature type="region of interest" description="Disordered" evidence="4">
    <location>
        <begin position="425"/>
        <end position="445"/>
    </location>
</feature>
<protein>
    <recommendedName>
        <fullName evidence="5">Leucine-binding protein domain-containing protein</fullName>
    </recommendedName>
</protein>
<keyword evidence="3" id="KW-0029">Amino-acid transport</keyword>
<evidence type="ECO:0000259" key="5">
    <source>
        <dbReference type="Pfam" id="PF13458"/>
    </source>
</evidence>
<organism evidence="6 7">
    <name type="scientific">Pseudodonghicola xiamenensis</name>
    <dbReference type="NCBI Taxonomy" id="337702"/>
    <lineage>
        <taxon>Bacteria</taxon>
        <taxon>Pseudomonadati</taxon>
        <taxon>Pseudomonadota</taxon>
        <taxon>Alphaproteobacteria</taxon>
        <taxon>Rhodobacterales</taxon>
        <taxon>Paracoccaceae</taxon>
        <taxon>Pseudodonghicola</taxon>
    </lineage>
</organism>
<accession>A0A8J3MDK6</accession>
<comment type="similarity">
    <text evidence="1">Belongs to the leucine-binding protein family.</text>
</comment>
<proteinExistence type="inferred from homology"/>
<dbReference type="PANTHER" id="PTHR30483:SF6">
    <property type="entry name" value="PERIPLASMIC BINDING PROTEIN OF ABC TRANSPORTER FOR NATURAL AMINO ACIDS"/>
    <property type="match status" value="1"/>
</dbReference>
<feature type="compositionally biased region" description="Basic and acidic residues" evidence="4">
    <location>
        <begin position="433"/>
        <end position="445"/>
    </location>
</feature>
<keyword evidence="3" id="KW-0813">Transport</keyword>
<evidence type="ECO:0000256" key="4">
    <source>
        <dbReference type="SAM" id="MobiDB-lite"/>
    </source>
</evidence>
<dbReference type="Proteomes" id="UP000611500">
    <property type="component" value="Unassembled WGS sequence"/>
</dbReference>
<keyword evidence="2" id="KW-0732">Signal</keyword>